<dbReference type="PANTHER" id="PTHR11567:SF110">
    <property type="entry name" value="2-PHOSPHOXYLOSE PHOSPHATASE 1"/>
    <property type="match status" value="1"/>
</dbReference>
<dbReference type="Proteomes" id="UP001057375">
    <property type="component" value="Unassembled WGS sequence"/>
</dbReference>
<dbReference type="Pfam" id="PF00328">
    <property type="entry name" value="His_Phos_2"/>
    <property type="match status" value="1"/>
</dbReference>
<comment type="similarity">
    <text evidence="1">Belongs to the histidine acid phosphatase family.</text>
</comment>
<keyword evidence="3" id="KW-0472">Membrane</keyword>
<evidence type="ECO:0000256" key="2">
    <source>
        <dbReference type="ARBA" id="ARBA00022801"/>
    </source>
</evidence>
<dbReference type="InterPro" id="IPR000560">
    <property type="entry name" value="His_Pase_clade-2"/>
</dbReference>
<keyword evidence="2" id="KW-0378">Hydrolase</keyword>
<dbReference type="SUPFAM" id="SSF53254">
    <property type="entry name" value="Phosphoglycerate mutase-like"/>
    <property type="match status" value="1"/>
</dbReference>
<dbReference type="PANTHER" id="PTHR11567">
    <property type="entry name" value="ACID PHOSPHATASE-RELATED"/>
    <property type="match status" value="1"/>
</dbReference>
<evidence type="ECO:0000313" key="4">
    <source>
        <dbReference type="EMBL" id="GKT22406.1"/>
    </source>
</evidence>
<keyword evidence="3" id="KW-1133">Transmembrane helix</keyword>
<gene>
    <name evidence="4" type="ORF">ADUPG1_012108</name>
</gene>
<evidence type="ECO:0000256" key="1">
    <source>
        <dbReference type="ARBA" id="ARBA00005375"/>
    </source>
</evidence>
<keyword evidence="5" id="KW-1185">Reference proteome</keyword>
<dbReference type="EMBL" id="BQXS01012401">
    <property type="protein sequence ID" value="GKT22406.1"/>
    <property type="molecule type" value="Genomic_DNA"/>
</dbReference>
<reference evidence="4" key="1">
    <citation type="submission" date="2022-03" db="EMBL/GenBank/DDBJ databases">
        <title>Draft genome sequence of Aduncisulcus paluster, a free-living microaerophilic Fornicata.</title>
        <authorList>
            <person name="Yuyama I."/>
            <person name="Kume K."/>
            <person name="Tamura T."/>
            <person name="Inagaki Y."/>
            <person name="Hashimoto T."/>
        </authorList>
    </citation>
    <scope>NUCLEOTIDE SEQUENCE</scope>
    <source>
        <strain evidence="4">NY0171</strain>
    </source>
</reference>
<feature type="transmembrane region" description="Helical" evidence="3">
    <location>
        <begin position="406"/>
        <end position="428"/>
    </location>
</feature>
<dbReference type="InterPro" id="IPR050645">
    <property type="entry name" value="Histidine_acid_phosphatase"/>
</dbReference>
<evidence type="ECO:0000256" key="3">
    <source>
        <dbReference type="SAM" id="Phobius"/>
    </source>
</evidence>
<dbReference type="Gene3D" id="3.40.50.1240">
    <property type="entry name" value="Phosphoglycerate mutase-like"/>
    <property type="match status" value="1"/>
</dbReference>
<keyword evidence="3" id="KW-0812">Transmembrane</keyword>
<name>A0ABQ5JYB2_9EUKA</name>
<dbReference type="InterPro" id="IPR029033">
    <property type="entry name" value="His_PPase_superfam"/>
</dbReference>
<sequence>MERQYSDQVLHTTLIFRHGERSPTHTFNNDPYADQWDSAPRSQGTLTDIGQQHLYTLGSQYKDIYGHGQFVSDDFDISEVYMQAVGDERGVMTGQAFLQSFYPPSEETGLPNQIVVTPIVALDPDRDPYFRAPHSCQALKDYSSNEMTVSPQWKSKQDSEIDFFTLLTSRYDLDSPLKLSNIDTLFDPLECDIAQFGYDETLSAFKLTEDEYERIVSDKQFTLSQKYPANNQIAQLYSPINIIISENISDYLDGTTNEGFANIHFYFAHSGSIYSALSSLGFSDIEPVPFASLFKIELIERTTESTAYEDGSDQSKQYLVSLTLDDSPVRCSTIEKFALDNCSLSYNVVNRTAPTDCDGEHGLIAEGVYSWDLYRQFVDAQPTIPEWNTLCGNDTPNNNVSTPLSWWWGIIFGILTAGVILLFIWIIWKLIRRHKHNKEIEDFGDAIGHDITLGLGISHDSTYM</sequence>
<accession>A0ABQ5JYB2</accession>
<evidence type="ECO:0000313" key="5">
    <source>
        <dbReference type="Proteomes" id="UP001057375"/>
    </source>
</evidence>
<protein>
    <submittedName>
        <fullName evidence="4">Histidine phosphatase superfamily, clade-2 like protein</fullName>
    </submittedName>
</protein>
<proteinExistence type="inferred from homology"/>
<organism evidence="4 5">
    <name type="scientific">Aduncisulcus paluster</name>
    <dbReference type="NCBI Taxonomy" id="2918883"/>
    <lineage>
        <taxon>Eukaryota</taxon>
        <taxon>Metamonada</taxon>
        <taxon>Carpediemonas-like organisms</taxon>
        <taxon>Aduncisulcus</taxon>
    </lineage>
</organism>
<comment type="caution">
    <text evidence="4">The sequence shown here is derived from an EMBL/GenBank/DDBJ whole genome shotgun (WGS) entry which is preliminary data.</text>
</comment>
<dbReference type="CDD" id="cd07061">
    <property type="entry name" value="HP_HAP_like"/>
    <property type="match status" value="1"/>
</dbReference>